<protein>
    <submittedName>
        <fullName evidence="1">Uncharacterized protein</fullName>
    </submittedName>
</protein>
<accession>A0ACC5XUR8</accession>
<sequence>MSISEGTTSEKSDTPDDEVVAEDTFSHVASASTASLATSSLPEPTTDDVSPSLHAEVGSPHSTEVDDSLSVSVVQTPTTMLETDVSPTKEESPRPMSISPDVSPKMATGKPRIPQQDTNSPEHSTKSLVFGQESPNYSFALDFSKQSPEHSTTGGAQHAVTENGPTEVDYSPSDGSDLKSGGAEARLQSADCSTSGSKDQDSFKKSLSPQSMSNVDLCLVASCEYRHPKTEPSPSFVNPNPLEYLNEDNPLQEEKPFQYSGEPPPSGGKQKSKQCEETPPTSISESVPSQTDSDIPPGTEECPSITAEANIDSDDDSETLPTDRTPTSHYPDSPPVSSRDFAPAPPFPDVCMVDPEAEKDNQLKESRKEKREKQKKRTNVNKMNPSSPGRTNDLSKTSVVKESKNTSTEEKDAKNATNKSASRGVKTTGNSGLSELKYSPMYMDLVYIPNHCSAKNVDSEFFKRVRSSYYVVSGNNQAKQEPSRAVLDALLEGKTHWENNMQVTLIPTHDTDVMREWYQQTHEKQQDLNVMVLASSSTVVMQDESFPACKIEL</sequence>
<gene>
    <name evidence="1" type="ORF">PGIGA_G00169380</name>
</gene>
<dbReference type="Proteomes" id="UP000829447">
    <property type="component" value="Linkage Group LG27"/>
</dbReference>
<evidence type="ECO:0000313" key="2">
    <source>
        <dbReference type="Proteomes" id="UP000829447"/>
    </source>
</evidence>
<comment type="caution">
    <text evidence="1">The sequence shown here is derived from an EMBL/GenBank/DDBJ whole genome shotgun (WGS) entry which is preliminary data.</text>
</comment>
<proteinExistence type="predicted"/>
<evidence type="ECO:0000313" key="1">
    <source>
        <dbReference type="EMBL" id="MCI4394495.1"/>
    </source>
</evidence>
<name>A0ACC5XUR8_PANGG</name>
<dbReference type="EMBL" id="CM040480">
    <property type="protein sequence ID" value="MCI4394495.1"/>
    <property type="molecule type" value="Genomic_DNA"/>
</dbReference>
<organism evidence="1 2">
    <name type="scientific">Pangasianodon gigas</name>
    <name type="common">Mekong giant catfish</name>
    <name type="synonym">Pangasius gigas</name>
    <dbReference type="NCBI Taxonomy" id="30993"/>
    <lineage>
        <taxon>Eukaryota</taxon>
        <taxon>Metazoa</taxon>
        <taxon>Chordata</taxon>
        <taxon>Craniata</taxon>
        <taxon>Vertebrata</taxon>
        <taxon>Euteleostomi</taxon>
        <taxon>Actinopterygii</taxon>
        <taxon>Neopterygii</taxon>
        <taxon>Teleostei</taxon>
        <taxon>Ostariophysi</taxon>
        <taxon>Siluriformes</taxon>
        <taxon>Pangasiidae</taxon>
        <taxon>Pangasianodon</taxon>
    </lineage>
</organism>
<keyword evidence="2" id="KW-1185">Reference proteome</keyword>
<reference evidence="1 2" key="1">
    <citation type="journal article" date="2022" name="bioRxiv">
        <title>An ancient truncated duplication of the anti-Mullerian hormone receptor type 2 gene is a potential conserved master sex determinant in the Pangasiidae catfish family.</title>
        <authorList>
            <person name="Wen M."/>
            <person name="Pan Q."/>
            <person name="Jouanno E."/>
            <person name="Montfort J."/>
            <person name="Zahm M."/>
            <person name="Cabau C."/>
            <person name="Klopp C."/>
            <person name="Iampietro C."/>
            <person name="Roques C."/>
            <person name="Bouchez O."/>
            <person name="Castinel A."/>
            <person name="Donnadieu C."/>
            <person name="Parrinello H."/>
            <person name="Poncet C."/>
            <person name="Belmonte E."/>
            <person name="Gautier V."/>
            <person name="Avarre J.-C."/>
            <person name="Dugue R."/>
            <person name="Gustiano R."/>
            <person name="Ha T.T.T."/>
            <person name="Campet M."/>
            <person name="Sriphairoj K."/>
            <person name="Ribolli J."/>
            <person name="de Almeida F.L."/>
            <person name="Desvignes T."/>
            <person name="Postlethwait J.H."/>
            <person name="Bucao C.F."/>
            <person name="Robinson-Rechavi M."/>
            <person name="Bobe J."/>
            <person name="Herpin A."/>
            <person name="Guiguen Y."/>
        </authorList>
    </citation>
    <scope>NUCLEOTIDE SEQUENCE [LARGE SCALE GENOMIC DNA]</scope>
    <source>
        <strain evidence="1">YG-Dec2019</strain>
    </source>
</reference>